<feature type="region of interest" description="Disordered" evidence="1">
    <location>
        <begin position="126"/>
        <end position="150"/>
    </location>
</feature>
<evidence type="ECO:0000256" key="1">
    <source>
        <dbReference type="SAM" id="MobiDB-lite"/>
    </source>
</evidence>
<accession>A0A560BMZ1</accession>
<organism evidence="2 3">
    <name type="scientific">Azospirillum brasilense</name>
    <dbReference type="NCBI Taxonomy" id="192"/>
    <lineage>
        <taxon>Bacteria</taxon>
        <taxon>Pseudomonadati</taxon>
        <taxon>Pseudomonadota</taxon>
        <taxon>Alphaproteobacteria</taxon>
        <taxon>Rhodospirillales</taxon>
        <taxon>Azospirillaceae</taxon>
        <taxon>Azospirillum</taxon>
    </lineage>
</organism>
<proteinExistence type="predicted"/>
<gene>
    <name evidence="2" type="ORF">FBZ83_12641</name>
</gene>
<protein>
    <submittedName>
        <fullName evidence="2">Uncharacterized protein</fullName>
    </submittedName>
</protein>
<sequence length="150" mass="16089">MTTPRPTAREVAAEAVPVDHLRTPAGLTDLPHGIYARAVRLHIDPLWGLAGDEPGLFAQLEDAVRDAGLSEHEPPMAVLGAVERAEDEADHHLNLGSTYTMRRLIEAAHMGFPGRCDECGEPHDLDGPTCDCADEDEDADDTETPTSATA</sequence>
<feature type="compositionally biased region" description="Acidic residues" evidence="1">
    <location>
        <begin position="132"/>
        <end position="143"/>
    </location>
</feature>
<evidence type="ECO:0000313" key="3">
    <source>
        <dbReference type="Proteomes" id="UP000318529"/>
    </source>
</evidence>
<reference evidence="2 3" key="1">
    <citation type="submission" date="2019-06" db="EMBL/GenBank/DDBJ databases">
        <title>Genomic Encyclopedia of Type Strains, Phase IV (KMG-V): Genome sequencing to study the core and pangenomes of soil and plant-associated prokaryotes.</title>
        <authorList>
            <person name="Whitman W."/>
        </authorList>
    </citation>
    <scope>NUCLEOTIDE SEQUENCE [LARGE SCALE GENOMIC DNA]</scope>
    <source>
        <strain evidence="2 3">BR 11650</strain>
    </source>
</reference>
<comment type="caution">
    <text evidence="2">The sequence shown here is derived from an EMBL/GenBank/DDBJ whole genome shotgun (WGS) entry which is preliminary data.</text>
</comment>
<dbReference type="RefSeq" id="WP_145690809.1">
    <property type="nucleotide sequence ID" value="NZ_VITH01000026.1"/>
</dbReference>
<evidence type="ECO:0000313" key="2">
    <source>
        <dbReference type="EMBL" id="TWA73974.1"/>
    </source>
</evidence>
<dbReference type="EMBL" id="VITH01000026">
    <property type="protein sequence ID" value="TWA73974.1"/>
    <property type="molecule type" value="Genomic_DNA"/>
</dbReference>
<dbReference type="Proteomes" id="UP000318529">
    <property type="component" value="Unassembled WGS sequence"/>
</dbReference>
<name>A0A560BMZ1_AZOBR</name>
<dbReference type="AlphaFoldDB" id="A0A560BMZ1"/>